<evidence type="ECO:0000256" key="4">
    <source>
        <dbReference type="ARBA" id="ARBA00008661"/>
    </source>
</evidence>
<dbReference type="PANTHER" id="PTHR11214">
    <property type="entry name" value="BETA-1,3-N-ACETYLGLUCOSAMINYLTRANSFERASE"/>
    <property type="match status" value="1"/>
</dbReference>
<evidence type="ECO:0000256" key="2">
    <source>
        <dbReference type="ARBA" id="ARBA00004323"/>
    </source>
</evidence>
<evidence type="ECO:0000256" key="12">
    <source>
        <dbReference type="ARBA" id="ARBA00023211"/>
    </source>
</evidence>
<proteinExistence type="inferred from homology"/>
<name>A0AAV9FGT2_ACOCL</name>
<reference evidence="15" key="2">
    <citation type="submission" date="2023-06" db="EMBL/GenBank/DDBJ databases">
        <authorList>
            <person name="Ma L."/>
            <person name="Liu K.-W."/>
            <person name="Li Z."/>
            <person name="Hsiao Y.-Y."/>
            <person name="Qi Y."/>
            <person name="Fu T."/>
            <person name="Tang G."/>
            <person name="Zhang D."/>
            <person name="Sun W.-H."/>
            <person name="Liu D.-K."/>
            <person name="Li Y."/>
            <person name="Chen G.-Z."/>
            <person name="Liu X.-D."/>
            <person name="Liao X.-Y."/>
            <person name="Jiang Y.-T."/>
            <person name="Yu X."/>
            <person name="Hao Y."/>
            <person name="Huang J."/>
            <person name="Zhao X.-W."/>
            <person name="Ke S."/>
            <person name="Chen Y.-Y."/>
            <person name="Wu W.-L."/>
            <person name="Hsu J.-L."/>
            <person name="Lin Y.-F."/>
            <person name="Huang M.-D."/>
            <person name="Li C.-Y."/>
            <person name="Huang L."/>
            <person name="Wang Z.-W."/>
            <person name="Zhao X."/>
            <person name="Zhong W.-Y."/>
            <person name="Peng D.-H."/>
            <person name="Ahmad S."/>
            <person name="Lan S."/>
            <person name="Zhang J.-S."/>
            <person name="Tsai W.-C."/>
            <person name="Van De Peer Y."/>
            <person name="Liu Z.-J."/>
        </authorList>
    </citation>
    <scope>NUCLEOTIDE SEQUENCE</scope>
    <source>
        <strain evidence="15">CP</strain>
        <tissue evidence="15">Leaves</tissue>
    </source>
</reference>
<keyword evidence="11 13" id="KW-0472">Membrane</keyword>
<evidence type="ECO:0000256" key="11">
    <source>
        <dbReference type="ARBA" id="ARBA00023136"/>
    </source>
</evidence>
<protein>
    <recommendedName>
        <fullName evidence="13">Hexosyltransferase</fullName>
        <ecNumber evidence="13">2.4.1.-</ecNumber>
    </recommendedName>
</protein>
<evidence type="ECO:0000256" key="10">
    <source>
        <dbReference type="ARBA" id="ARBA00023034"/>
    </source>
</evidence>
<evidence type="ECO:0000256" key="3">
    <source>
        <dbReference type="ARBA" id="ARBA00004922"/>
    </source>
</evidence>
<dbReference type="EMBL" id="JAUJYO010000001">
    <property type="protein sequence ID" value="KAK1324264.1"/>
    <property type="molecule type" value="Genomic_DNA"/>
</dbReference>
<evidence type="ECO:0000256" key="5">
    <source>
        <dbReference type="ARBA" id="ARBA00022676"/>
    </source>
</evidence>
<evidence type="ECO:0000313" key="16">
    <source>
        <dbReference type="Proteomes" id="UP001180020"/>
    </source>
</evidence>
<sequence>MHRRGSNNRLAGLIIRTRISTVMLAMIATMASVYVAGRLWQDAENRVYLIKELDRRTGQGQSAVSVDDTLKVIACREQHKRLSYLETELAAARQEGFISKHKPETNGNHTKRPLLVVGVLTGFGSKNRRNAIRKAWSTHGPLKRLEEKKGIIVRFVIGRSANRGDSLDRAIDDEVRENDDFIILDNHVEAPEELSKKTKRFFVHAADTWDAEFYAKVNDDVYVNIDALRKMLESHLDKPRAYIGCMKSGEVFSEPNHKWYEPDWWKFGDGKSYFRHASGEIYVISQAVAQFVSINRSILRSYAHDDVTVGSWLIGLDVKHIDEAKLCCSSWSSVADSKISD</sequence>
<dbReference type="GO" id="GO:0000139">
    <property type="term" value="C:Golgi membrane"/>
    <property type="evidence" value="ECO:0007669"/>
    <property type="project" value="UniProtKB-SubCell"/>
</dbReference>
<dbReference type="Gene3D" id="3.90.550.50">
    <property type="match status" value="1"/>
</dbReference>
<evidence type="ECO:0000259" key="14">
    <source>
        <dbReference type="Pfam" id="PF13334"/>
    </source>
</evidence>
<accession>A0AAV9FGT2</accession>
<keyword evidence="6" id="KW-0808">Transferase</keyword>
<evidence type="ECO:0000313" key="15">
    <source>
        <dbReference type="EMBL" id="KAK1324264.1"/>
    </source>
</evidence>
<dbReference type="FunFam" id="3.90.550.50:FF:000022">
    <property type="entry name" value="Hexosyltransferase"/>
    <property type="match status" value="1"/>
</dbReference>
<dbReference type="Pfam" id="PF13334">
    <property type="entry name" value="DUF4094"/>
    <property type="match status" value="1"/>
</dbReference>
<dbReference type="GO" id="GO:0008378">
    <property type="term" value="F:galactosyltransferase activity"/>
    <property type="evidence" value="ECO:0007669"/>
    <property type="project" value="TreeGrafter"/>
</dbReference>
<gene>
    <name evidence="15" type="primary">B3GALT11</name>
    <name evidence="15" type="ORF">QJS10_CPA01g02212</name>
</gene>
<evidence type="ECO:0000256" key="9">
    <source>
        <dbReference type="ARBA" id="ARBA00022989"/>
    </source>
</evidence>
<dbReference type="PANTHER" id="PTHR11214:SF74">
    <property type="entry name" value="HYDROXYPROLINE O-GALACTOSYLTRANSFERASE HPGT1"/>
    <property type="match status" value="1"/>
</dbReference>
<keyword evidence="9 13" id="KW-1133">Transmembrane helix</keyword>
<organism evidence="15 16">
    <name type="scientific">Acorus calamus</name>
    <name type="common">Sweet flag</name>
    <dbReference type="NCBI Taxonomy" id="4465"/>
    <lineage>
        <taxon>Eukaryota</taxon>
        <taxon>Viridiplantae</taxon>
        <taxon>Streptophyta</taxon>
        <taxon>Embryophyta</taxon>
        <taxon>Tracheophyta</taxon>
        <taxon>Spermatophyta</taxon>
        <taxon>Magnoliopsida</taxon>
        <taxon>Liliopsida</taxon>
        <taxon>Acoraceae</taxon>
        <taxon>Acorus</taxon>
    </lineage>
</organism>
<evidence type="ECO:0000256" key="7">
    <source>
        <dbReference type="ARBA" id="ARBA00022692"/>
    </source>
</evidence>
<keyword evidence="10 13" id="KW-0333">Golgi apparatus</keyword>
<keyword evidence="5 13" id="KW-0328">Glycosyltransferase</keyword>
<comment type="similarity">
    <text evidence="4 13">Belongs to the glycosyltransferase 31 family.</text>
</comment>
<comment type="pathway">
    <text evidence="3">Protein modification; protein glycosylation.</text>
</comment>
<dbReference type="AlphaFoldDB" id="A0AAV9FGT2"/>
<evidence type="ECO:0000256" key="1">
    <source>
        <dbReference type="ARBA" id="ARBA00001936"/>
    </source>
</evidence>
<evidence type="ECO:0000256" key="8">
    <source>
        <dbReference type="ARBA" id="ARBA00022968"/>
    </source>
</evidence>
<comment type="caution">
    <text evidence="15">The sequence shown here is derived from an EMBL/GenBank/DDBJ whole genome shotgun (WGS) entry which is preliminary data.</text>
</comment>
<keyword evidence="16" id="KW-1185">Reference proteome</keyword>
<evidence type="ECO:0000256" key="6">
    <source>
        <dbReference type="ARBA" id="ARBA00022679"/>
    </source>
</evidence>
<dbReference type="Proteomes" id="UP001180020">
    <property type="component" value="Unassembled WGS sequence"/>
</dbReference>
<keyword evidence="8 13" id="KW-0735">Signal-anchor</keyword>
<keyword evidence="7 13" id="KW-0812">Transmembrane</keyword>
<dbReference type="InterPro" id="IPR025298">
    <property type="entry name" value="DUF4094"/>
</dbReference>
<keyword evidence="12 13" id="KW-0464">Manganese</keyword>
<dbReference type="EC" id="2.4.1.-" evidence="13"/>
<comment type="cofactor">
    <cofactor evidence="1 13">
        <name>Mn(2+)</name>
        <dbReference type="ChEBI" id="CHEBI:29035"/>
    </cofactor>
</comment>
<dbReference type="Pfam" id="PF01762">
    <property type="entry name" value="Galactosyl_T"/>
    <property type="match status" value="1"/>
</dbReference>
<evidence type="ECO:0000256" key="13">
    <source>
        <dbReference type="RuleBase" id="RU363063"/>
    </source>
</evidence>
<feature type="domain" description="DUF4094" evidence="14">
    <location>
        <begin position="18"/>
        <end position="94"/>
    </location>
</feature>
<reference evidence="15" key="1">
    <citation type="journal article" date="2023" name="Nat. Commun.">
        <title>Diploid and tetraploid genomes of Acorus and the evolution of monocots.</title>
        <authorList>
            <person name="Ma L."/>
            <person name="Liu K.W."/>
            <person name="Li Z."/>
            <person name="Hsiao Y.Y."/>
            <person name="Qi Y."/>
            <person name="Fu T."/>
            <person name="Tang G.D."/>
            <person name="Zhang D."/>
            <person name="Sun W.H."/>
            <person name="Liu D.K."/>
            <person name="Li Y."/>
            <person name="Chen G.Z."/>
            <person name="Liu X.D."/>
            <person name="Liao X.Y."/>
            <person name="Jiang Y.T."/>
            <person name="Yu X."/>
            <person name="Hao Y."/>
            <person name="Huang J."/>
            <person name="Zhao X.W."/>
            <person name="Ke S."/>
            <person name="Chen Y.Y."/>
            <person name="Wu W.L."/>
            <person name="Hsu J.L."/>
            <person name="Lin Y.F."/>
            <person name="Huang M.D."/>
            <person name="Li C.Y."/>
            <person name="Huang L."/>
            <person name="Wang Z.W."/>
            <person name="Zhao X."/>
            <person name="Zhong W.Y."/>
            <person name="Peng D.H."/>
            <person name="Ahmad S."/>
            <person name="Lan S."/>
            <person name="Zhang J.S."/>
            <person name="Tsai W.C."/>
            <person name="Van de Peer Y."/>
            <person name="Liu Z.J."/>
        </authorList>
    </citation>
    <scope>NUCLEOTIDE SEQUENCE</scope>
    <source>
        <strain evidence="15">CP</strain>
    </source>
</reference>
<comment type="subcellular location">
    <subcellularLocation>
        <location evidence="2 13">Golgi apparatus membrane</location>
        <topology evidence="2 13">Single-pass type II membrane protein</topology>
    </subcellularLocation>
</comment>
<dbReference type="InterPro" id="IPR002659">
    <property type="entry name" value="Glyco_trans_31"/>
</dbReference>
<feature type="transmembrane region" description="Helical" evidence="13">
    <location>
        <begin position="21"/>
        <end position="40"/>
    </location>
</feature>